<dbReference type="Proteomes" id="UP000270296">
    <property type="component" value="Unassembled WGS sequence"/>
</dbReference>
<dbReference type="EMBL" id="UZAM01007552">
    <property type="protein sequence ID" value="VDO99898.1"/>
    <property type="molecule type" value="Genomic_DNA"/>
</dbReference>
<dbReference type="WBParaSite" id="SBAD_0000321501-mRNA-1">
    <property type="protein sequence ID" value="SBAD_0000321501-mRNA-1"/>
    <property type="gene ID" value="SBAD_0000321501"/>
</dbReference>
<accession>A0A183IHH4</accession>
<name>A0A183IHH4_9BILA</name>
<evidence type="ECO:0000313" key="2">
    <source>
        <dbReference type="EMBL" id="VDO99898.1"/>
    </source>
</evidence>
<feature type="compositionally biased region" description="Acidic residues" evidence="1">
    <location>
        <begin position="1"/>
        <end position="14"/>
    </location>
</feature>
<organism evidence="4">
    <name type="scientific">Soboliphyme baturini</name>
    <dbReference type="NCBI Taxonomy" id="241478"/>
    <lineage>
        <taxon>Eukaryota</taxon>
        <taxon>Metazoa</taxon>
        <taxon>Ecdysozoa</taxon>
        <taxon>Nematoda</taxon>
        <taxon>Enoplea</taxon>
        <taxon>Dorylaimia</taxon>
        <taxon>Dioctophymatida</taxon>
        <taxon>Dioctophymatoidea</taxon>
        <taxon>Soboliphymatidae</taxon>
        <taxon>Soboliphyme</taxon>
    </lineage>
</organism>
<reference evidence="4" key="1">
    <citation type="submission" date="2016-06" db="UniProtKB">
        <authorList>
            <consortium name="WormBaseParasite"/>
        </authorList>
    </citation>
    <scope>IDENTIFICATION</scope>
</reference>
<sequence length="187" mass="21414">MDTDEDGSELVSEEEAGKDRDNADVTVSQNEELTNVDENGRKLSPSHLSEQKENDRNAERRIAELQRENALLKDKVVEQRSADGARTTTTVQYIKYVYAFIDSCFDCKFCNILRSAGATQKRKRWFNKESIREYKIVQPNQNKAHQAEEAPHSRIDGAIMISMQWMYDTPDCASQCGYPVSKSKFAY</sequence>
<evidence type="ECO:0000313" key="3">
    <source>
        <dbReference type="Proteomes" id="UP000270296"/>
    </source>
</evidence>
<feature type="region of interest" description="Disordered" evidence="1">
    <location>
        <begin position="1"/>
        <end position="57"/>
    </location>
</feature>
<reference evidence="2 3" key="2">
    <citation type="submission" date="2018-11" db="EMBL/GenBank/DDBJ databases">
        <authorList>
            <consortium name="Pathogen Informatics"/>
        </authorList>
    </citation>
    <scope>NUCLEOTIDE SEQUENCE [LARGE SCALE GENOMIC DNA]</scope>
</reference>
<keyword evidence="3" id="KW-1185">Reference proteome</keyword>
<evidence type="ECO:0000256" key="1">
    <source>
        <dbReference type="SAM" id="MobiDB-lite"/>
    </source>
</evidence>
<dbReference type="AlphaFoldDB" id="A0A183IHH4"/>
<evidence type="ECO:0000313" key="4">
    <source>
        <dbReference type="WBParaSite" id="SBAD_0000321501-mRNA-1"/>
    </source>
</evidence>
<protein>
    <submittedName>
        <fullName evidence="4">Integrase catalytic domain-containing protein</fullName>
    </submittedName>
</protein>
<gene>
    <name evidence="2" type="ORF">SBAD_LOCUS3069</name>
</gene>
<feature type="compositionally biased region" description="Polar residues" evidence="1">
    <location>
        <begin position="25"/>
        <end position="37"/>
    </location>
</feature>
<proteinExistence type="predicted"/>